<name>A0A1I5FV88_9GAMM</name>
<evidence type="ECO:0000313" key="2">
    <source>
        <dbReference type="EMBL" id="SFO27660.1"/>
    </source>
</evidence>
<protein>
    <recommendedName>
        <fullName evidence="4">Prepilin peptidase dependent protein C</fullName>
    </recommendedName>
</protein>
<evidence type="ECO:0000256" key="1">
    <source>
        <dbReference type="SAM" id="Phobius"/>
    </source>
</evidence>
<evidence type="ECO:0008006" key="4">
    <source>
        <dbReference type="Google" id="ProtNLM"/>
    </source>
</evidence>
<keyword evidence="3" id="KW-1185">Reference proteome</keyword>
<dbReference type="EMBL" id="FOVG01000004">
    <property type="protein sequence ID" value="SFO27660.1"/>
    <property type="molecule type" value="Genomic_DNA"/>
</dbReference>
<keyword evidence="1" id="KW-0472">Membrane</keyword>
<reference evidence="3" key="1">
    <citation type="submission" date="2016-10" db="EMBL/GenBank/DDBJ databases">
        <authorList>
            <person name="Varghese N."/>
            <person name="Submissions S."/>
        </authorList>
    </citation>
    <scope>NUCLEOTIDE SEQUENCE [LARGE SCALE GENOMIC DNA]</scope>
    <source>
        <strain evidence="3">OV426</strain>
    </source>
</reference>
<gene>
    <name evidence="2" type="ORF">SAMN05428971_3432</name>
</gene>
<organism evidence="2 3">
    <name type="scientific">Candidatus Pantoea varia</name>
    <dbReference type="NCBI Taxonomy" id="1881036"/>
    <lineage>
        <taxon>Bacteria</taxon>
        <taxon>Pseudomonadati</taxon>
        <taxon>Pseudomonadota</taxon>
        <taxon>Gammaproteobacteria</taxon>
        <taxon>Enterobacterales</taxon>
        <taxon>Erwiniaceae</taxon>
        <taxon>Pantoea</taxon>
    </lineage>
</organism>
<keyword evidence="1" id="KW-0812">Transmembrane</keyword>
<dbReference type="RefSeq" id="WP_090965792.1">
    <property type="nucleotide sequence ID" value="NZ_FOVG01000004.1"/>
</dbReference>
<dbReference type="Pfam" id="PF10713">
    <property type="entry name" value="DUF2509"/>
    <property type="match status" value="1"/>
</dbReference>
<feature type="transmembrane region" description="Helical" evidence="1">
    <location>
        <begin position="6"/>
        <end position="25"/>
    </location>
</feature>
<keyword evidence="1" id="KW-1133">Transmembrane helix</keyword>
<evidence type="ECO:0000313" key="3">
    <source>
        <dbReference type="Proteomes" id="UP000198968"/>
    </source>
</evidence>
<proteinExistence type="predicted"/>
<dbReference type="AlphaFoldDB" id="A0A1I5FV88"/>
<dbReference type="OrthoDB" id="7059963at2"/>
<sequence length="134" mass="15016">MKQRGSSALGMVLMIMVIGSFTLHASRKMSEQGMRLLADEQQFVQHFWRAQSALQWGLSLSWPASEAAGCQQDDRHVWRSCLQRGEKDEGLLKGEASGSGMAVWQWVRLRGNQITALPHGWIDYCPLTLPATCL</sequence>
<dbReference type="InterPro" id="IPR019652">
    <property type="entry name" value="DUF2509"/>
</dbReference>
<dbReference type="Proteomes" id="UP000198968">
    <property type="component" value="Unassembled WGS sequence"/>
</dbReference>
<accession>A0A1I5FV88</accession>